<dbReference type="Gene3D" id="3.30.70.20">
    <property type="match status" value="1"/>
</dbReference>
<feature type="domain" description="4Fe-4S ferredoxin-type" evidence="1">
    <location>
        <begin position="14"/>
        <end position="43"/>
    </location>
</feature>
<dbReference type="Pfam" id="PF13370">
    <property type="entry name" value="Fer4_13"/>
    <property type="match status" value="1"/>
</dbReference>
<dbReference type="PANTHER" id="PTHR44579:SF2">
    <property type="entry name" value="OS01G0730500 PROTEIN"/>
    <property type="match status" value="1"/>
</dbReference>
<dbReference type="RefSeq" id="WP_377092585.1">
    <property type="nucleotide sequence ID" value="NZ_JBHSJM010000001.1"/>
</dbReference>
<evidence type="ECO:0000259" key="1">
    <source>
        <dbReference type="PROSITE" id="PS51379"/>
    </source>
</evidence>
<reference evidence="3" key="1">
    <citation type="journal article" date="2019" name="Int. J. Syst. Evol. Microbiol.">
        <title>The Global Catalogue of Microorganisms (GCM) 10K type strain sequencing project: providing services to taxonomists for standard genome sequencing and annotation.</title>
        <authorList>
            <consortium name="The Broad Institute Genomics Platform"/>
            <consortium name="The Broad Institute Genome Sequencing Center for Infectious Disease"/>
            <person name="Wu L."/>
            <person name="Ma J."/>
        </authorList>
    </citation>
    <scope>NUCLEOTIDE SEQUENCE [LARGE SCALE GENOMIC DNA]</scope>
    <source>
        <strain evidence="3">JCM 16545</strain>
    </source>
</reference>
<organism evidence="2 3">
    <name type="scientific">Rubritalea spongiae</name>
    <dbReference type="NCBI Taxonomy" id="430797"/>
    <lineage>
        <taxon>Bacteria</taxon>
        <taxon>Pseudomonadati</taxon>
        <taxon>Verrucomicrobiota</taxon>
        <taxon>Verrucomicrobiia</taxon>
        <taxon>Verrucomicrobiales</taxon>
        <taxon>Rubritaleaceae</taxon>
        <taxon>Rubritalea</taxon>
    </lineage>
</organism>
<gene>
    <name evidence="2" type="ORF">ACFSQZ_14770</name>
</gene>
<name>A0ABW5E6H6_9BACT</name>
<comment type="caution">
    <text evidence="2">The sequence shown here is derived from an EMBL/GenBank/DDBJ whole genome shotgun (WGS) entry which is preliminary data.</text>
</comment>
<dbReference type="InterPro" id="IPR017896">
    <property type="entry name" value="4Fe4S_Fe-S-bd"/>
</dbReference>
<dbReference type="PANTHER" id="PTHR44579">
    <property type="entry name" value="OS01G0730500 PROTEIN"/>
    <property type="match status" value="1"/>
</dbReference>
<protein>
    <submittedName>
        <fullName evidence="2">Ferredoxin</fullName>
    </submittedName>
</protein>
<dbReference type="Proteomes" id="UP001597297">
    <property type="component" value="Unassembled WGS sequence"/>
</dbReference>
<dbReference type="PROSITE" id="PS51379">
    <property type="entry name" value="4FE4S_FER_2"/>
    <property type="match status" value="1"/>
</dbReference>
<dbReference type="SUPFAM" id="SSF54862">
    <property type="entry name" value="4Fe-4S ferredoxins"/>
    <property type="match status" value="1"/>
</dbReference>
<evidence type="ECO:0000313" key="3">
    <source>
        <dbReference type="Proteomes" id="UP001597297"/>
    </source>
</evidence>
<keyword evidence="3" id="KW-1185">Reference proteome</keyword>
<sequence length="83" mass="9462">MEKAFQIVKKNVLGRYFVDESCIYCELCLEAAPKNFAYDETKGEAYVCLQPSSDTEHRQMKAAIDDCPIHCIHDSVTQPDDFP</sequence>
<evidence type="ECO:0000313" key="2">
    <source>
        <dbReference type="EMBL" id="MFD2277729.1"/>
    </source>
</evidence>
<dbReference type="EMBL" id="JBHUJC010000044">
    <property type="protein sequence ID" value="MFD2277729.1"/>
    <property type="molecule type" value="Genomic_DNA"/>
</dbReference>
<accession>A0ABW5E6H6</accession>
<proteinExistence type="predicted"/>